<sequence>MPYIVLFSHLNGISDELNVPNSAQILQTKGVTKRKRKFSVKTGKDDGKHGDRRSQLPISTPSGFIHLTHVGPNNVEPLQSLLDESMATSSGGGGGSGVNSNASRSTLIDLYALNTTGTSGASKNSANFNPVMRSTSSSSAGIHGIHRIRDDAAAAGRPLSSHSRNSDGSSLGKDTKASSSSDPNNDSDYLEPISSGRQVNNASTFTQNSTD</sequence>
<dbReference type="PROSITE" id="PS50108">
    <property type="entry name" value="CRIB"/>
    <property type="match status" value="1"/>
</dbReference>
<feature type="compositionally biased region" description="Polar residues" evidence="1">
    <location>
        <begin position="118"/>
        <end position="140"/>
    </location>
</feature>
<evidence type="ECO:0000313" key="4">
    <source>
        <dbReference type="WBParaSite" id="PSU_v2.g20099.t1"/>
    </source>
</evidence>
<feature type="compositionally biased region" description="Low complexity" evidence="1">
    <location>
        <begin position="178"/>
        <end position="187"/>
    </location>
</feature>
<protein>
    <submittedName>
        <fullName evidence="4">CRIB domain-containing protein</fullName>
    </submittedName>
</protein>
<dbReference type="WBParaSite" id="PSU_v2.g20099.t1">
    <property type="protein sequence ID" value="PSU_v2.g20099.t1"/>
    <property type="gene ID" value="PSU_v2.g20099"/>
</dbReference>
<feature type="region of interest" description="Disordered" evidence="1">
    <location>
        <begin position="155"/>
        <end position="211"/>
    </location>
</feature>
<dbReference type="InterPro" id="IPR000095">
    <property type="entry name" value="CRIB_dom"/>
</dbReference>
<dbReference type="AlphaFoldDB" id="A0A914YKP2"/>
<name>A0A914YKP2_9BILA</name>
<feature type="region of interest" description="Disordered" evidence="1">
    <location>
        <begin position="36"/>
        <end position="60"/>
    </location>
</feature>
<dbReference type="Proteomes" id="UP000887577">
    <property type="component" value="Unplaced"/>
</dbReference>
<feature type="compositionally biased region" description="Basic and acidic residues" evidence="1">
    <location>
        <begin position="42"/>
        <end position="54"/>
    </location>
</feature>
<feature type="region of interest" description="Disordered" evidence="1">
    <location>
        <begin position="118"/>
        <end position="141"/>
    </location>
</feature>
<feature type="domain" description="CRIB" evidence="2">
    <location>
        <begin position="58"/>
        <end position="71"/>
    </location>
</feature>
<proteinExistence type="predicted"/>
<evidence type="ECO:0000313" key="3">
    <source>
        <dbReference type="Proteomes" id="UP000887577"/>
    </source>
</evidence>
<organism evidence="3 4">
    <name type="scientific">Panagrolaimus superbus</name>
    <dbReference type="NCBI Taxonomy" id="310955"/>
    <lineage>
        <taxon>Eukaryota</taxon>
        <taxon>Metazoa</taxon>
        <taxon>Ecdysozoa</taxon>
        <taxon>Nematoda</taxon>
        <taxon>Chromadorea</taxon>
        <taxon>Rhabditida</taxon>
        <taxon>Tylenchina</taxon>
        <taxon>Panagrolaimomorpha</taxon>
        <taxon>Panagrolaimoidea</taxon>
        <taxon>Panagrolaimidae</taxon>
        <taxon>Panagrolaimus</taxon>
    </lineage>
</organism>
<keyword evidence="3" id="KW-1185">Reference proteome</keyword>
<evidence type="ECO:0000256" key="1">
    <source>
        <dbReference type="SAM" id="MobiDB-lite"/>
    </source>
</evidence>
<feature type="compositionally biased region" description="Polar residues" evidence="1">
    <location>
        <begin position="160"/>
        <end position="169"/>
    </location>
</feature>
<accession>A0A914YKP2</accession>
<evidence type="ECO:0000259" key="2">
    <source>
        <dbReference type="PROSITE" id="PS50108"/>
    </source>
</evidence>
<reference evidence="4" key="1">
    <citation type="submission" date="2022-11" db="UniProtKB">
        <authorList>
            <consortium name="WormBaseParasite"/>
        </authorList>
    </citation>
    <scope>IDENTIFICATION</scope>
</reference>
<feature type="compositionally biased region" description="Polar residues" evidence="1">
    <location>
        <begin position="195"/>
        <end position="211"/>
    </location>
</feature>